<organism evidence="1 2">
    <name type="scientific">Dichomitus squalens</name>
    <dbReference type="NCBI Taxonomy" id="114155"/>
    <lineage>
        <taxon>Eukaryota</taxon>
        <taxon>Fungi</taxon>
        <taxon>Dikarya</taxon>
        <taxon>Basidiomycota</taxon>
        <taxon>Agaricomycotina</taxon>
        <taxon>Agaricomycetes</taxon>
        <taxon>Polyporales</taxon>
        <taxon>Polyporaceae</taxon>
        <taxon>Dichomitus</taxon>
    </lineage>
</organism>
<name>A0A4Q9PCB0_9APHY</name>
<proteinExistence type="predicted"/>
<dbReference type="AlphaFoldDB" id="A0A4Q9PCB0"/>
<gene>
    <name evidence="1" type="ORF">BD310DRAFT_981877</name>
</gene>
<sequence>MPGLFLYHTVIMTKPIKPTIWRDHTNLIINGENSLVVELRVLVEKRYLKGKHDLTGE</sequence>
<dbReference type="EMBL" id="ML145251">
    <property type="protein sequence ID" value="TBU52434.1"/>
    <property type="molecule type" value="Genomic_DNA"/>
</dbReference>
<reference evidence="1 2" key="1">
    <citation type="submission" date="2019-01" db="EMBL/GenBank/DDBJ databases">
        <title>Draft genome sequences of three monokaryotic isolates of the white-rot basidiomycete fungus Dichomitus squalens.</title>
        <authorList>
            <consortium name="DOE Joint Genome Institute"/>
            <person name="Lopez S.C."/>
            <person name="Andreopoulos B."/>
            <person name="Pangilinan J."/>
            <person name="Lipzen A."/>
            <person name="Riley R."/>
            <person name="Ahrendt S."/>
            <person name="Ng V."/>
            <person name="Barry K."/>
            <person name="Daum C."/>
            <person name="Grigoriev I.V."/>
            <person name="Hilden K.S."/>
            <person name="Makela M.R."/>
            <person name="de Vries R.P."/>
        </authorList>
    </citation>
    <scope>NUCLEOTIDE SEQUENCE [LARGE SCALE GENOMIC DNA]</scope>
    <source>
        <strain evidence="1 2">CBS 464.89</strain>
    </source>
</reference>
<dbReference type="Proteomes" id="UP000292082">
    <property type="component" value="Unassembled WGS sequence"/>
</dbReference>
<protein>
    <submittedName>
        <fullName evidence="1">Uncharacterized protein</fullName>
    </submittedName>
</protein>
<evidence type="ECO:0000313" key="2">
    <source>
        <dbReference type="Proteomes" id="UP000292082"/>
    </source>
</evidence>
<keyword evidence="2" id="KW-1185">Reference proteome</keyword>
<evidence type="ECO:0000313" key="1">
    <source>
        <dbReference type="EMBL" id="TBU52434.1"/>
    </source>
</evidence>
<accession>A0A4Q9PCB0</accession>